<organism evidence="2">
    <name type="scientific">marine sediment metagenome</name>
    <dbReference type="NCBI Taxonomy" id="412755"/>
    <lineage>
        <taxon>unclassified sequences</taxon>
        <taxon>metagenomes</taxon>
        <taxon>ecological metagenomes</taxon>
    </lineage>
</organism>
<dbReference type="GO" id="GO:0008236">
    <property type="term" value="F:serine-type peptidase activity"/>
    <property type="evidence" value="ECO:0007669"/>
    <property type="project" value="InterPro"/>
</dbReference>
<dbReference type="GO" id="GO:0006508">
    <property type="term" value="P:proteolysis"/>
    <property type="evidence" value="ECO:0007669"/>
    <property type="project" value="InterPro"/>
</dbReference>
<dbReference type="InterPro" id="IPR029058">
    <property type="entry name" value="AB_hydrolase_fold"/>
</dbReference>
<dbReference type="SUPFAM" id="SSF53474">
    <property type="entry name" value="alpha/beta-Hydrolases"/>
    <property type="match status" value="1"/>
</dbReference>
<evidence type="ECO:0000313" key="2">
    <source>
        <dbReference type="EMBL" id="GAI02669.1"/>
    </source>
</evidence>
<protein>
    <recommendedName>
        <fullName evidence="1">Peptidase S9 prolyl oligopeptidase catalytic domain-containing protein</fullName>
    </recommendedName>
</protein>
<gene>
    <name evidence="2" type="ORF">S06H3_22773</name>
</gene>
<dbReference type="Pfam" id="PF00326">
    <property type="entry name" value="Peptidase_S9"/>
    <property type="match status" value="1"/>
</dbReference>
<dbReference type="InterPro" id="IPR001375">
    <property type="entry name" value="Peptidase_S9_cat"/>
</dbReference>
<dbReference type="EMBL" id="BARV01012238">
    <property type="protein sequence ID" value="GAI02669.1"/>
    <property type="molecule type" value="Genomic_DNA"/>
</dbReference>
<dbReference type="AlphaFoldDB" id="X1M8I4"/>
<dbReference type="Gene3D" id="3.40.50.1820">
    <property type="entry name" value="alpha/beta hydrolase"/>
    <property type="match status" value="1"/>
</dbReference>
<name>X1M8I4_9ZZZZ</name>
<accession>X1M8I4</accession>
<feature type="non-terminal residue" evidence="2">
    <location>
        <position position="50"/>
    </location>
</feature>
<evidence type="ECO:0000259" key="1">
    <source>
        <dbReference type="Pfam" id="PF00326"/>
    </source>
</evidence>
<feature type="domain" description="Peptidase S9 prolyl oligopeptidase catalytic" evidence="1">
    <location>
        <begin position="2"/>
        <end position="48"/>
    </location>
</feature>
<proteinExistence type="predicted"/>
<sequence length="50" mass="5735">MIIFQGSDDKIVHPQVSRQMAKALETRGIPCEYIEYPGETHGFLRKESNI</sequence>
<reference evidence="2" key="1">
    <citation type="journal article" date="2014" name="Front. Microbiol.">
        <title>High frequency of phylogenetically diverse reductive dehalogenase-homologous genes in deep subseafloor sedimentary metagenomes.</title>
        <authorList>
            <person name="Kawai M."/>
            <person name="Futagami T."/>
            <person name="Toyoda A."/>
            <person name="Takaki Y."/>
            <person name="Nishi S."/>
            <person name="Hori S."/>
            <person name="Arai W."/>
            <person name="Tsubouchi T."/>
            <person name="Morono Y."/>
            <person name="Uchiyama I."/>
            <person name="Ito T."/>
            <person name="Fujiyama A."/>
            <person name="Inagaki F."/>
            <person name="Takami H."/>
        </authorList>
    </citation>
    <scope>NUCLEOTIDE SEQUENCE</scope>
    <source>
        <strain evidence="2">Expedition CK06-06</strain>
    </source>
</reference>
<comment type="caution">
    <text evidence="2">The sequence shown here is derived from an EMBL/GenBank/DDBJ whole genome shotgun (WGS) entry which is preliminary data.</text>
</comment>